<gene>
    <name evidence="2" type="ORF">ETD85_25415</name>
</gene>
<keyword evidence="1" id="KW-0472">Membrane</keyword>
<feature type="transmembrane region" description="Helical" evidence="1">
    <location>
        <begin position="12"/>
        <end position="34"/>
    </location>
</feature>
<dbReference type="Proteomes" id="UP000306628">
    <property type="component" value="Unassembled WGS sequence"/>
</dbReference>
<sequence>MSEEQPRESVWPAVRLVVLVVAGMIVGNVLVTLLMTRDTGLGPDEALAFGGGAALGLLIEFALFRRKKR</sequence>
<dbReference type="RefSeq" id="WP_138692290.1">
    <property type="nucleotide sequence ID" value="NZ_JBHSAZ010000068.1"/>
</dbReference>
<keyword evidence="3" id="KW-1185">Reference proteome</keyword>
<reference evidence="2 3" key="1">
    <citation type="submission" date="2019-05" db="EMBL/GenBank/DDBJ databases">
        <title>Draft genome sequence of Nonomuraea zeae DSM 100528.</title>
        <authorList>
            <person name="Saricaoglu S."/>
            <person name="Isik K."/>
        </authorList>
    </citation>
    <scope>NUCLEOTIDE SEQUENCE [LARGE SCALE GENOMIC DNA]</scope>
    <source>
        <strain evidence="2 3">DSM 100528</strain>
    </source>
</reference>
<name>A0A5S4GF51_9ACTN</name>
<feature type="transmembrane region" description="Helical" evidence="1">
    <location>
        <begin position="46"/>
        <end position="64"/>
    </location>
</feature>
<comment type="caution">
    <text evidence="2">The sequence shown here is derived from an EMBL/GenBank/DDBJ whole genome shotgun (WGS) entry which is preliminary data.</text>
</comment>
<dbReference type="AlphaFoldDB" id="A0A5S4GF51"/>
<evidence type="ECO:0000313" key="2">
    <source>
        <dbReference type="EMBL" id="TMR31608.1"/>
    </source>
</evidence>
<proteinExistence type="predicted"/>
<evidence type="ECO:0000313" key="3">
    <source>
        <dbReference type="Proteomes" id="UP000306628"/>
    </source>
</evidence>
<dbReference type="EMBL" id="VCKX01000081">
    <property type="protein sequence ID" value="TMR31608.1"/>
    <property type="molecule type" value="Genomic_DNA"/>
</dbReference>
<protein>
    <submittedName>
        <fullName evidence="2">Uncharacterized protein</fullName>
    </submittedName>
</protein>
<keyword evidence="1" id="KW-1133">Transmembrane helix</keyword>
<evidence type="ECO:0000256" key="1">
    <source>
        <dbReference type="SAM" id="Phobius"/>
    </source>
</evidence>
<accession>A0A5S4GF51</accession>
<organism evidence="2 3">
    <name type="scientific">Nonomuraea zeae</name>
    <dbReference type="NCBI Taxonomy" id="1642303"/>
    <lineage>
        <taxon>Bacteria</taxon>
        <taxon>Bacillati</taxon>
        <taxon>Actinomycetota</taxon>
        <taxon>Actinomycetes</taxon>
        <taxon>Streptosporangiales</taxon>
        <taxon>Streptosporangiaceae</taxon>
        <taxon>Nonomuraea</taxon>
    </lineage>
</organism>
<keyword evidence="1" id="KW-0812">Transmembrane</keyword>